<proteinExistence type="predicted"/>
<sequence>MYEGIKKAFGLTTNKTTPLKSSAGDVITDRRNQMERWVEHYQELYSRENTVTNAAIEIIESLPVMQDHTSHQEDGVFLHTGSDGKLFSLAHLRAKTKVQSVLIREMLFADDAALTSHSEEALQRLINCFALACRDFGLTISLKKTNMGQDVSNVHSICITDYTLEVVENFTYLGSIISSNLSLDAELNIRIGKAATMMA</sequence>
<dbReference type="OrthoDB" id="410381at2759"/>
<dbReference type="PANTHER" id="PTHR47027:SF20">
    <property type="entry name" value="REVERSE TRANSCRIPTASE-LIKE PROTEIN WITH RNA-DIRECTED DNA POLYMERASE DOMAIN"/>
    <property type="match status" value="1"/>
</dbReference>
<evidence type="ECO:0000313" key="2">
    <source>
        <dbReference type="Proteomes" id="UP001152622"/>
    </source>
</evidence>
<accession>A0A9Q1EKR3</accession>
<reference evidence="1" key="1">
    <citation type="journal article" date="2023" name="Science">
        <title>Genome structures resolve the early diversification of teleost fishes.</title>
        <authorList>
            <person name="Parey E."/>
            <person name="Louis A."/>
            <person name="Montfort J."/>
            <person name="Bouchez O."/>
            <person name="Roques C."/>
            <person name="Iampietro C."/>
            <person name="Lluch J."/>
            <person name="Castinel A."/>
            <person name="Donnadieu C."/>
            <person name="Desvignes T."/>
            <person name="Floi Bucao C."/>
            <person name="Jouanno E."/>
            <person name="Wen M."/>
            <person name="Mejri S."/>
            <person name="Dirks R."/>
            <person name="Jansen H."/>
            <person name="Henkel C."/>
            <person name="Chen W.J."/>
            <person name="Zahm M."/>
            <person name="Cabau C."/>
            <person name="Klopp C."/>
            <person name="Thompson A.W."/>
            <person name="Robinson-Rechavi M."/>
            <person name="Braasch I."/>
            <person name="Lecointre G."/>
            <person name="Bobe J."/>
            <person name="Postlethwait J.H."/>
            <person name="Berthelot C."/>
            <person name="Roest Crollius H."/>
            <person name="Guiguen Y."/>
        </authorList>
    </citation>
    <scope>NUCLEOTIDE SEQUENCE</scope>
    <source>
        <strain evidence="1">WJC10195</strain>
    </source>
</reference>
<dbReference type="PANTHER" id="PTHR47027">
    <property type="entry name" value="REVERSE TRANSCRIPTASE DOMAIN-CONTAINING PROTEIN"/>
    <property type="match status" value="1"/>
</dbReference>
<name>A0A9Q1EKR3_SYNKA</name>
<evidence type="ECO:0008006" key="3">
    <source>
        <dbReference type="Google" id="ProtNLM"/>
    </source>
</evidence>
<dbReference type="Proteomes" id="UP001152622">
    <property type="component" value="Chromosome 16"/>
</dbReference>
<protein>
    <recommendedName>
        <fullName evidence="3">Reverse transcriptase domain-containing protein</fullName>
    </recommendedName>
</protein>
<dbReference type="EMBL" id="JAINUF010000016">
    <property type="protein sequence ID" value="KAJ8340611.1"/>
    <property type="molecule type" value="Genomic_DNA"/>
</dbReference>
<evidence type="ECO:0000313" key="1">
    <source>
        <dbReference type="EMBL" id="KAJ8340611.1"/>
    </source>
</evidence>
<organism evidence="1 2">
    <name type="scientific">Synaphobranchus kaupii</name>
    <name type="common">Kaup's arrowtooth eel</name>
    <dbReference type="NCBI Taxonomy" id="118154"/>
    <lineage>
        <taxon>Eukaryota</taxon>
        <taxon>Metazoa</taxon>
        <taxon>Chordata</taxon>
        <taxon>Craniata</taxon>
        <taxon>Vertebrata</taxon>
        <taxon>Euteleostomi</taxon>
        <taxon>Actinopterygii</taxon>
        <taxon>Neopterygii</taxon>
        <taxon>Teleostei</taxon>
        <taxon>Anguilliformes</taxon>
        <taxon>Synaphobranchidae</taxon>
        <taxon>Synaphobranchus</taxon>
    </lineage>
</organism>
<comment type="caution">
    <text evidence="1">The sequence shown here is derived from an EMBL/GenBank/DDBJ whole genome shotgun (WGS) entry which is preliminary data.</text>
</comment>
<keyword evidence="2" id="KW-1185">Reference proteome</keyword>
<dbReference type="AlphaFoldDB" id="A0A9Q1EKR3"/>
<gene>
    <name evidence="1" type="ORF">SKAU_G00352440</name>
</gene>